<dbReference type="AlphaFoldDB" id="A0AAV7KV32"/>
<sequence length="176" mass="19432">MEVPRPPVYYSPKHSVVSCCEGSGIHGWGAAPRRIRSAPPQRRSPAEQQKGARPSPAPCAGLEFLFPSLWLRRGSGLRRQAPGGVAPLRAVNAWAADAAEEPAARRDGTLYICKKHLAGVMARLILLSRKRIMNLRLVKGVNKAEDFMYRATGGCQWGKLERQRESKANQDSKEFS</sequence>
<accession>A0AAV7KV32</accession>
<feature type="region of interest" description="Disordered" evidence="1">
    <location>
        <begin position="30"/>
        <end position="58"/>
    </location>
</feature>
<comment type="caution">
    <text evidence="2">The sequence shown here is derived from an EMBL/GenBank/DDBJ whole genome shotgun (WGS) entry which is preliminary data.</text>
</comment>
<evidence type="ECO:0000313" key="2">
    <source>
        <dbReference type="EMBL" id="KAJ1083326.1"/>
    </source>
</evidence>
<dbReference type="EMBL" id="JANPWB010000016">
    <property type="protein sequence ID" value="KAJ1083326.1"/>
    <property type="molecule type" value="Genomic_DNA"/>
</dbReference>
<proteinExistence type="predicted"/>
<gene>
    <name evidence="2" type="ORF">NDU88_003485</name>
</gene>
<dbReference type="Proteomes" id="UP001066276">
    <property type="component" value="Chromosome 12"/>
</dbReference>
<protein>
    <submittedName>
        <fullName evidence="2">Uncharacterized protein</fullName>
    </submittedName>
</protein>
<organism evidence="2 3">
    <name type="scientific">Pleurodeles waltl</name>
    <name type="common">Iberian ribbed newt</name>
    <dbReference type="NCBI Taxonomy" id="8319"/>
    <lineage>
        <taxon>Eukaryota</taxon>
        <taxon>Metazoa</taxon>
        <taxon>Chordata</taxon>
        <taxon>Craniata</taxon>
        <taxon>Vertebrata</taxon>
        <taxon>Euteleostomi</taxon>
        <taxon>Amphibia</taxon>
        <taxon>Batrachia</taxon>
        <taxon>Caudata</taxon>
        <taxon>Salamandroidea</taxon>
        <taxon>Salamandridae</taxon>
        <taxon>Pleurodelinae</taxon>
        <taxon>Pleurodeles</taxon>
    </lineage>
</organism>
<keyword evidence="3" id="KW-1185">Reference proteome</keyword>
<evidence type="ECO:0000256" key="1">
    <source>
        <dbReference type="SAM" id="MobiDB-lite"/>
    </source>
</evidence>
<name>A0AAV7KV32_PLEWA</name>
<reference evidence="2" key="1">
    <citation type="journal article" date="2022" name="bioRxiv">
        <title>Sequencing and chromosome-scale assembly of the giantPleurodeles waltlgenome.</title>
        <authorList>
            <person name="Brown T."/>
            <person name="Elewa A."/>
            <person name="Iarovenko S."/>
            <person name="Subramanian E."/>
            <person name="Araus A.J."/>
            <person name="Petzold A."/>
            <person name="Susuki M."/>
            <person name="Suzuki K.-i.T."/>
            <person name="Hayashi T."/>
            <person name="Toyoda A."/>
            <person name="Oliveira C."/>
            <person name="Osipova E."/>
            <person name="Leigh N.D."/>
            <person name="Simon A."/>
            <person name="Yun M.H."/>
        </authorList>
    </citation>
    <scope>NUCLEOTIDE SEQUENCE</scope>
    <source>
        <strain evidence="2">20211129_DDA</strain>
        <tissue evidence="2">Liver</tissue>
    </source>
</reference>
<evidence type="ECO:0000313" key="3">
    <source>
        <dbReference type="Proteomes" id="UP001066276"/>
    </source>
</evidence>